<feature type="region of interest" description="Disordered" evidence="1">
    <location>
        <begin position="176"/>
        <end position="280"/>
    </location>
</feature>
<proteinExistence type="predicted"/>
<dbReference type="EMBL" id="VXIV02001994">
    <property type="protein sequence ID" value="KAF6028040.1"/>
    <property type="molecule type" value="Genomic_DNA"/>
</dbReference>
<sequence>MSHEAHEKRLRSRNMYTDGHIADILKRTQMYTDYNQDHPGFFDFMINSVRLKQCLFTDDIGAAYVTLRRLILEYLGMNVSNTDESVKSGSGRQSAGSQGSRPGTGGRGYKLQNIDESNPKGSVLEASFIRRKEQAMDAVIGYIPSLYEQIVHKMPRTAPADLPSQLGLDGLRPVSQTVQQGTTRADSCNTTTSAASSSTGSTATESQSRSRSAVESVDDEVQENEKHLPTETINRIQLMSGSLTDTDLATSTDRPPSSRLGSARFQVLPPIADKPTGMAA</sequence>
<dbReference type="Proteomes" id="UP000593567">
    <property type="component" value="Unassembled WGS sequence"/>
</dbReference>
<evidence type="ECO:0000313" key="3">
    <source>
        <dbReference type="Proteomes" id="UP000593567"/>
    </source>
</evidence>
<feature type="region of interest" description="Disordered" evidence="1">
    <location>
        <begin position="83"/>
        <end position="118"/>
    </location>
</feature>
<protein>
    <submittedName>
        <fullName evidence="2">LRGUK</fullName>
    </submittedName>
</protein>
<gene>
    <name evidence="2" type="ORF">EB796_013655</name>
</gene>
<feature type="compositionally biased region" description="Low complexity" evidence="1">
    <location>
        <begin position="88"/>
        <end position="101"/>
    </location>
</feature>
<evidence type="ECO:0000313" key="2">
    <source>
        <dbReference type="EMBL" id="KAF6028040.1"/>
    </source>
</evidence>
<feature type="compositionally biased region" description="Low complexity" evidence="1">
    <location>
        <begin position="242"/>
        <end position="253"/>
    </location>
</feature>
<reference evidence="2" key="1">
    <citation type="submission" date="2020-06" db="EMBL/GenBank/DDBJ databases">
        <title>Draft genome of Bugula neritina, a colonial animal packing powerful symbionts and potential medicines.</title>
        <authorList>
            <person name="Rayko M."/>
        </authorList>
    </citation>
    <scope>NUCLEOTIDE SEQUENCE [LARGE SCALE GENOMIC DNA]</scope>
    <source>
        <strain evidence="2">Kwan_BN1</strain>
    </source>
</reference>
<feature type="compositionally biased region" description="Low complexity" evidence="1">
    <location>
        <begin position="190"/>
        <end position="206"/>
    </location>
</feature>
<feature type="compositionally biased region" description="Polar residues" evidence="1">
    <location>
        <begin position="176"/>
        <end position="189"/>
    </location>
</feature>
<evidence type="ECO:0000256" key="1">
    <source>
        <dbReference type="SAM" id="MobiDB-lite"/>
    </source>
</evidence>
<accession>A0A7J7JNY2</accession>
<comment type="caution">
    <text evidence="2">The sequence shown here is derived from an EMBL/GenBank/DDBJ whole genome shotgun (WGS) entry which is preliminary data.</text>
</comment>
<keyword evidence="3" id="KW-1185">Reference proteome</keyword>
<dbReference type="AlphaFoldDB" id="A0A7J7JNY2"/>
<name>A0A7J7JNY2_BUGNE</name>
<dbReference type="OrthoDB" id="6334211at2759"/>
<feature type="compositionally biased region" description="Polar residues" evidence="1">
    <location>
        <begin position="231"/>
        <end position="241"/>
    </location>
</feature>
<organism evidence="2 3">
    <name type="scientific">Bugula neritina</name>
    <name type="common">Brown bryozoan</name>
    <name type="synonym">Sertularia neritina</name>
    <dbReference type="NCBI Taxonomy" id="10212"/>
    <lineage>
        <taxon>Eukaryota</taxon>
        <taxon>Metazoa</taxon>
        <taxon>Spiralia</taxon>
        <taxon>Lophotrochozoa</taxon>
        <taxon>Bryozoa</taxon>
        <taxon>Gymnolaemata</taxon>
        <taxon>Cheilostomatida</taxon>
        <taxon>Flustrina</taxon>
        <taxon>Buguloidea</taxon>
        <taxon>Bugulidae</taxon>
        <taxon>Bugula</taxon>
    </lineage>
</organism>